<proteinExistence type="predicted"/>
<accession>A0A1I6IBH5</accession>
<dbReference type="Proteomes" id="UP000199658">
    <property type="component" value="Unassembled WGS sequence"/>
</dbReference>
<name>A0A1I6IBH5_9RHOB</name>
<sequence>MLLSATIFAASVSGVPALSKKVAMQPPVIVECSGNITSEIDACGLFANLLEERTGRPVLIKQSGATDIGAVTVQLRLDELSRTTVEGHLSWVAAGDTKMGDPVTRRRVMVDGGSDQIKFSGLFASLLSQSRIAADLSSSIRSGDRPLQKGDK</sequence>
<reference evidence="2" key="1">
    <citation type="submission" date="2016-10" db="EMBL/GenBank/DDBJ databases">
        <authorList>
            <person name="Varghese N."/>
            <person name="Submissions S."/>
        </authorList>
    </citation>
    <scope>NUCLEOTIDE SEQUENCE [LARGE SCALE GENOMIC DNA]</scope>
    <source>
        <strain evidence="2">DSM 26921</strain>
    </source>
</reference>
<dbReference type="EMBL" id="FOYO01000002">
    <property type="protein sequence ID" value="SFR64175.1"/>
    <property type="molecule type" value="Genomic_DNA"/>
</dbReference>
<organism evidence="1 2">
    <name type="scientific">Litoreibacter janthinus</name>
    <dbReference type="NCBI Taxonomy" id="670154"/>
    <lineage>
        <taxon>Bacteria</taxon>
        <taxon>Pseudomonadati</taxon>
        <taxon>Pseudomonadota</taxon>
        <taxon>Alphaproteobacteria</taxon>
        <taxon>Rhodobacterales</taxon>
        <taxon>Roseobacteraceae</taxon>
        <taxon>Litoreibacter</taxon>
    </lineage>
</organism>
<keyword evidence="2" id="KW-1185">Reference proteome</keyword>
<gene>
    <name evidence="1" type="ORF">SAMN04488002_3652</name>
</gene>
<evidence type="ECO:0000313" key="1">
    <source>
        <dbReference type="EMBL" id="SFR64175.1"/>
    </source>
</evidence>
<evidence type="ECO:0000313" key="2">
    <source>
        <dbReference type="Proteomes" id="UP000199658"/>
    </source>
</evidence>
<dbReference type="STRING" id="670154.SAMN04488002_3652"/>
<protein>
    <submittedName>
        <fullName evidence="1">Uncharacterized protein</fullName>
    </submittedName>
</protein>
<dbReference type="AlphaFoldDB" id="A0A1I6IBH5"/>